<sequence length="268" mass="31180">MLEHSELVRLFATCELKTLNKQREGKLKPGRLDAASTTKTVLSTRVRDSPPVANDYSEPEAHRRATLLGLPAELRDHIFRFVIEGKIAYLHPKSRGRLAIDSALPRVNRQVRKEFLGIVYQSAPIEVQVKTLGFRHLVTFLNSLTTTQHWSFIKNASSNAARVLDIKFELADIPADCAEETWDRDYLLTRWLKRLADPNKRALEIATKYEIRTSNATQRKYWSKHINYLRNLRKDEISWEKEALMKLWLATLGDYSFWSETEGRWLKQ</sequence>
<protein>
    <submittedName>
        <fullName evidence="1">Uncharacterized protein</fullName>
    </submittedName>
</protein>
<dbReference type="EMBL" id="CP099418">
    <property type="protein sequence ID" value="USW47910.1"/>
    <property type="molecule type" value="Genomic_DNA"/>
</dbReference>
<gene>
    <name evidence="1" type="ORF">Slin15195_G012290</name>
</gene>
<reference evidence="1" key="1">
    <citation type="submission" date="2022-06" db="EMBL/GenBank/DDBJ databases">
        <title>Complete genome sequences of two strains of the flax pathogen Septoria linicola.</title>
        <authorList>
            <person name="Lapalu N."/>
            <person name="Simon A."/>
            <person name="Demenou B."/>
            <person name="Paumier D."/>
            <person name="Guillot M.-P."/>
            <person name="Gout L."/>
            <person name="Valade R."/>
        </authorList>
    </citation>
    <scope>NUCLEOTIDE SEQUENCE</scope>
    <source>
        <strain evidence="1">SE15195</strain>
    </source>
</reference>
<dbReference type="AlphaFoldDB" id="A0A9Q9EEI6"/>
<keyword evidence="2" id="KW-1185">Reference proteome</keyword>
<dbReference type="Proteomes" id="UP001056384">
    <property type="component" value="Chromosome 1"/>
</dbReference>
<organism evidence="1 2">
    <name type="scientific">Septoria linicola</name>
    <dbReference type="NCBI Taxonomy" id="215465"/>
    <lineage>
        <taxon>Eukaryota</taxon>
        <taxon>Fungi</taxon>
        <taxon>Dikarya</taxon>
        <taxon>Ascomycota</taxon>
        <taxon>Pezizomycotina</taxon>
        <taxon>Dothideomycetes</taxon>
        <taxon>Dothideomycetidae</taxon>
        <taxon>Mycosphaerellales</taxon>
        <taxon>Mycosphaerellaceae</taxon>
        <taxon>Septoria</taxon>
    </lineage>
</organism>
<proteinExistence type="predicted"/>
<evidence type="ECO:0000313" key="1">
    <source>
        <dbReference type="EMBL" id="USW47910.1"/>
    </source>
</evidence>
<name>A0A9Q9EEI6_9PEZI</name>
<evidence type="ECO:0000313" key="2">
    <source>
        <dbReference type="Proteomes" id="UP001056384"/>
    </source>
</evidence>
<accession>A0A9Q9EEI6</accession>